<organism evidence="1 2">
    <name type="scientific">Comamonas nitrativorans</name>
    <dbReference type="NCBI Taxonomy" id="108437"/>
    <lineage>
        <taxon>Bacteria</taxon>
        <taxon>Pseudomonadati</taxon>
        <taxon>Pseudomonadota</taxon>
        <taxon>Betaproteobacteria</taxon>
        <taxon>Burkholderiales</taxon>
        <taxon>Comamonadaceae</taxon>
        <taxon>Comamonas</taxon>
    </lineage>
</organism>
<dbReference type="Proteomes" id="UP001595967">
    <property type="component" value="Unassembled WGS sequence"/>
</dbReference>
<dbReference type="InterPro" id="IPR008966">
    <property type="entry name" value="Adhesion_dom_sf"/>
</dbReference>
<evidence type="ECO:0000313" key="2">
    <source>
        <dbReference type="Proteomes" id="UP001595967"/>
    </source>
</evidence>
<dbReference type="EMBL" id="JBHSEW010000002">
    <property type="protein sequence ID" value="MFC4621154.1"/>
    <property type="molecule type" value="Genomic_DNA"/>
</dbReference>
<protein>
    <submittedName>
        <fullName evidence="1">Fimbrial protein</fullName>
    </submittedName>
</protein>
<reference evidence="2" key="1">
    <citation type="journal article" date="2019" name="Int. J. Syst. Evol. Microbiol.">
        <title>The Global Catalogue of Microorganisms (GCM) 10K type strain sequencing project: providing services to taxonomists for standard genome sequencing and annotation.</title>
        <authorList>
            <consortium name="The Broad Institute Genomics Platform"/>
            <consortium name="The Broad Institute Genome Sequencing Center for Infectious Disease"/>
            <person name="Wu L."/>
            <person name="Ma J."/>
        </authorList>
    </citation>
    <scope>NUCLEOTIDE SEQUENCE [LARGE SCALE GENOMIC DNA]</scope>
    <source>
        <strain evidence="2">JCM 11650</strain>
    </source>
</reference>
<evidence type="ECO:0000313" key="1">
    <source>
        <dbReference type="EMBL" id="MFC4621154.1"/>
    </source>
</evidence>
<comment type="caution">
    <text evidence="1">The sequence shown here is derived from an EMBL/GenBank/DDBJ whole genome shotgun (WGS) entry which is preliminary data.</text>
</comment>
<dbReference type="Gene3D" id="2.60.40.1090">
    <property type="entry name" value="Fimbrial-type adhesion domain"/>
    <property type="match status" value="1"/>
</dbReference>
<dbReference type="InterPro" id="IPR036937">
    <property type="entry name" value="Adhesion_dom_fimbrial_sf"/>
</dbReference>
<dbReference type="SUPFAM" id="SSF49401">
    <property type="entry name" value="Bacterial adhesins"/>
    <property type="match status" value="1"/>
</dbReference>
<keyword evidence="2" id="KW-1185">Reference proteome</keyword>
<sequence>MFRSIKARIYPSSFPGSQSQRWGWLAKAAVACAMTAGALHAPAALARPTCTNGNMVKESDWAITGNFANIANGVSIAHVMFSQTVTASQTNIGNQVYAVIGRPAAGPYQTIPLATFPGLGMKLSFVGYINDLNAELNPNNFNALIGTVIAGSTSNFGTSTFSTGTTTSNRKFRLVWRLDLVVTDVKIYAGGTGNFLNEPNLGANITFIAPIIYDGTVNQACYNVTSNFQNALASGGAIQLPELPKPPTPTCQFPISTMNQTIPLAFSTTGRVPANGSARTEGAMAETRFNIQANNCGADSNYAIYFTDANAAGATKDYLNSSGALAGKVNLRLFQGANNVPVQFGPAPTGSSLPTHPAGVTNSLTPANSNFVHDFYVQYVRAPGVDASAVGPGSLAAQTIVTAVYP</sequence>
<gene>
    <name evidence="1" type="ORF">ACFO3A_02850</name>
</gene>
<name>A0ABV9GVH7_9BURK</name>
<dbReference type="RefSeq" id="WP_377723823.1">
    <property type="nucleotide sequence ID" value="NZ_JBHSEW010000002.1"/>
</dbReference>
<accession>A0ABV9GVH7</accession>
<proteinExistence type="predicted"/>